<proteinExistence type="predicted"/>
<organism evidence="1 2">
    <name type="scientific">Entomophthora muscae</name>
    <dbReference type="NCBI Taxonomy" id="34485"/>
    <lineage>
        <taxon>Eukaryota</taxon>
        <taxon>Fungi</taxon>
        <taxon>Fungi incertae sedis</taxon>
        <taxon>Zoopagomycota</taxon>
        <taxon>Entomophthoromycotina</taxon>
        <taxon>Entomophthoromycetes</taxon>
        <taxon>Entomophthorales</taxon>
        <taxon>Entomophthoraceae</taxon>
        <taxon>Entomophthora</taxon>
    </lineage>
</organism>
<dbReference type="EMBL" id="QTSX02001002">
    <property type="protein sequence ID" value="KAJ9083444.1"/>
    <property type="molecule type" value="Genomic_DNA"/>
</dbReference>
<gene>
    <name evidence="1" type="ORF">DSO57_1034669</name>
</gene>
<evidence type="ECO:0000313" key="1">
    <source>
        <dbReference type="EMBL" id="KAJ9083444.1"/>
    </source>
</evidence>
<sequence length="204" mass="22859">MITQHVYTSSTPRYGASKRIVYPEFRAGVRLVQSVLGLAYLAMVVWSRQDSEFELTACTQLSSAPHCFMAICDSLVYRFRLAMGFLSFMAASVFAEYSEQTRQFEFGYVSGSECDMKLADHLFPAGIPESFTVMLSCLWTFNVAVSNAFPLLLTPPPMPLPFQGIHLASLFLHSHPNLVFSILHFANLLSWFLSAAICLFDILT</sequence>
<protein>
    <submittedName>
        <fullName evidence="1">Uncharacterized protein</fullName>
    </submittedName>
</protein>
<dbReference type="Proteomes" id="UP001165960">
    <property type="component" value="Unassembled WGS sequence"/>
</dbReference>
<evidence type="ECO:0000313" key="2">
    <source>
        <dbReference type="Proteomes" id="UP001165960"/>
    </source>
</evidence>
<reference evidence="1" key="1">
    <citation type="submission" date="2022-04" db="EMBL/GenBank/DDBJ databases">
        <title>Genome of the entomopathogenic fungus Entomophthora muscae.</title>
        <authorList>
            <person name="Elya C."/>
            <person name="Lovett B.R."/>
            <person name="Lee E."/>
            <person name="Macias A.M."/>
            <person name="Hajek A.E."/>
            <person name="De Bivort B.L."/>
            <person name="Kasson M.T."/>
            <person name="De Fine Licht H.H."/>
            <person name="Stajich J.E."/>
        </authorList>
    </citation>
    <scope>NUCLEOTIDE SEQUENCE</scope>
    <source>
        <strain evidence="1">Berkeley</strain>
    </source>
</reference>
<name>A0ACC2U9F8_9FUNG</name>
<accession>A0ACC2U9F8</accession>
<comment type="caution">
    <text evidence="1">The sequence shown here is derived from an EMBL/GenBank/DDBJ whole genome shotgun (WGS) entry which is preliminary data.</text>
</comment>
<keyword evidence="2" id="KW-1185">Reference proteome</keyword>